<protein>
    <recommendedName>
        <fullName evidence="1">Metallo-beta-lactamase domain-containing protein</fullName>
    </recommendedName>
</protein>
<dbReference type="PANTHER" id="PTHR28283:SF1">
    <property type="entry name" value="3',5'-CYCLIC-NUCLEOTIDE PHOSPHODIESTERASE 1"/>
    <property type="match status" value="1"/>
</dbReference>
<accession>I8HXE7</accession>
<dbReference type="SMART" id="SM00849">
    <property type="entry name" value="Lactamase_B"/>
    <property type="match status" value="1"/>
</dbReference>
<proteinExistence type="predicted"/>
<reference evidence="2 3" key="1">
    <citation type="journal article" date="2012" name="J. Bacteriol.">
        <title>Genome Sequence of n-Alkane-Degrading Hydrocarboniphaga effusa Strain AP103T (ATCC BAA-332T).</title>
        <authorList>
            <person name="Chang H.K."/>
            <person name="Zylstra G.J."/>
            <person name="Chae J.C."/>
        </authorList>
    </citation>
    <scope>NUCLEOTIDE SEQUENCE [LARGE SCALE GENOMIC DNA]</scope>
    <source>
        <strain evidence="2 3">AP103</strain>
    </source>
</reference>
<dbReference type="Pfam" id="PF12706">
    <property type="entry name" value="Lactamase_B_2"/>
    <property type="match status" value="1"/>
</dbReference>
<dbReference type="GO" id="GO:0006198">
    <property type="term" value="P:cAMP catabolic process"/>
    <property type="evidence" value="ECO:0007669"/>
    <property type="project" value="InterPro"/>
</dbReference>
<dbReference type="Proteomes" id="UP000003704">
    <property type="component" value="Unassembled WGS sequence"/>
</dbReference>
<dbReference type="RefSeq" id="WP_007187416.1">
    <property type="nucleotide sequence ID" value="NZ_AKGD01000004.1"/>
</dbReference>
<dbReference type="CDD" id="cd07735">
    <property type="entry name" value="class_II_PDE_MBL-fold"/>
    <property type="match status" value="1"/>
</dbReference>
<evidence type="ECO:0000313" key="3">
    <source>
        <dbReference type="Proteomes" id="UP000003704"/>
    </source>
</evidence>
<dbReference type="SUPFAM" id="SSF56281">
    <property type="entry name" value="Metallo-hydrolase/oxidoreductase"/>
    <property type="match status" value="1"/>
</dbReference>
<feature type="domain" description="Metallo-beta-lactamase" evidence="1">
    <location>
        <begin position="17"/>
        <end position="223"/>
    </location>
</feature>
<dbReference type="GO" id="GO:0047555">
    <property type="term" value="F:3',5'-cyclic-GMP phosphodiesterase activity"/>
    <property type="evidence" value="ECO:0007669"/>
    <property type="project" value="TreeGrafter"/>
</dbReference>
<dbReference type="STRING" id="1172194.WQQ_44810"/>
<keyword evidence="3" id="KW-1185">Reference proteome</keyword>
<dbReference type="Gene3D" id="3.60.15.10">
    <property type="entry name" value="Ribonuclease Z/Hydroxyacylglutathione hydrolase-like"/>
    <property type="match status" value="1"/>
</dbReference>
<organism evidence="2 3">
    <name type="scientific">Hydrocarboniphaga effusa AP103</name>
    <dbReference type="NCBI Taxonomy" id="1172194"/>
    <lineage>
        <taxon>Bacteria</taxon>
        <taxon>Pseudomonadati</taxon>
        <taxon>Pseudomonadota</taxon>
        <taxon>Gammaproteobacteria</taxon>
        <taxon>Nevskiales</taxon>
        <taxon>Nevskiaceae</taxon>
        <taxon>Hydrocarboniphaga</taxon>
    </lineage>
</organism>
<dbReference type="OrthoDB" id="9803916at2"/>
<dbReference type="GO" id="GO:1902660">
    <property type="term" value="P:negative regulation of glucose mediated signaling pathway"/>
    <property type="evidence" value="ECO:0007669"/>
    <property type="project" value="TreeGrafter"/>
</dbReference>
<evidence type="ECO:0000259" key="1">
    <source>
        <dbReference type="SMART" id="SM00849"/>
    </source>
</evidence>
<dbReference type="InterPro" id="IPR036866">
    <property type="entry name" value="RibonucZ/Hydroxyglut_hydro"/>
</dbReference>
<dbReference type="AlphaFoldDB" id="I8HXE7"/>
<comment type="caution">
    <text evidence="2">The sequence shown here is derived from an EMBL/GenBank/DDBJ whole genome shotgun (WGS) entry which is preliminary data.</text>
</comment>
<name>I8HXE7_9GAMM</name>
<dbReference type="PANTHER" id="PTHR28283">
    <property type="entry name" value="3',5'-CYCLIC-NUCLEOTIDE PHOSPHODIESTERASE 1"/>
    <property type="match status" value="1"/>
</dbReference>
<dbReference type="InterPro" id="IPR001279">
    <property type="entry name" value="Metallo-B-lactamas"/>
</dbReference>
<dbReference type="PRINTS" id="PR00388">
    <property type="entry name" value="PDIESTERASE2"/>
</dbReference>
<sequence>MRIQILGCSGGVGPGLRTTSLLIDDRLLIDAGSGVEDLSLAQMRRIERIFLTHSHLDHICGLAFMADNLFGLIDRPIRISALEATLAAIRRHLFNWVIWPDFFQLPSVDRAMLVELPLQSRQPQALHDGLMLTAFEVAHTVPAVGYSLESPAGVFAFSGDTGAGSNFIEYLNGLPRLDLLMIEAAFPDEDSELGEASRHFTPSRLAAELAGLRHRPELLLTHHKPGSELRIEQQCRQLFAGWRYRHLRRGEVFEL</sequence>
<dbReference type="InterPro" id="IPR000396">
    <property type="entry name" value="Pdiesterase2"/>
</dbReference>
<gene>
    <name evidence="2" type="ORF">WQQ_44810</name>
</gene>
<dbReference type="EMBL" id="AKGD01000004">
    <property type="protein sequence ID" value="EIT68046.1"/>
    <property type="molecule type" value="Genomic_DNA"/>
</dbReference>
<evidence type="ECO:0000313" key="2">
    <source>
        <dbReference type="EMBL" id="EIT68046.1"/>
    </source>
</evidence>
<dbReference type="GO" id="GO:0004115">
    <property type="term" value="F:3',5'-cyclic-AMP phosphodiesterase activity"/>
    <property type="evidence" value="ECO:0007669"/>
    <property type="project" value="InterPro"/>
</dbReference>